<organism evidence="4 5">
    <name type="scientific">Silurus asotus</name>
    <name type="common">Amur catfish</name>
    <name type="synonym">Parasilurus asotus</name>
    <dbReference type="NCBI Taxonomy" id="30991"/>
    <lineage>
        <taxon>Eukaryota</taxon>
        <taxon>Metazoa</taxon>
        <taxon>Chordata</taxon>
        <taxon>Craniata</taxon>
        <taxon>Vertebrata</taxon>
        <taxon>Euteleostomi</taxon>
        <taxon>Actinopterygii</taxon>
        <taxon>Neopterygii</taxon>
        <taxon>Teleostei</taxon>
        <taxon>Ostariophysi</taxon>
        <taxon>Siluriformes</taxon>
        <taxon>Siluridae</taxon>
        <taxon>Silurus</taxon>
    </lineage>
</organism>
<feature type="non-terminal residue" evidence="4">
    <location>
        <position position="378"/>
    </location>
</feature>
<feature type="domain" description="FBA" evidence="3">
    <location>
        <begin position="243"/>
        <end position="378"/>
    </location>
</feature>
<dbReference type="GO" id="GO:0005737">
    <property type="term" value="C:cytoplasm"/>
    <property type="evidence" value="ECO:0007669"/>
    <property type="project" value="TreeGrafter"/>
</dbReference>
<dbReference type="EMBL" id="MU564352">
    <property type="protein sequence ID" value="KAI5612421.1"/>
    <property type="molecule type" value="Genomic_DNA"/>
</dbReference>
<proteinExistence type="predicted"/>
<dbReference type="Gene3D" id="2.60.120.260">
    <property type="entry name" value="Galactose-binding domain-like"/>
    <property type="match status" value="2"/>
</dbReference>
<dbReference type="Gene3D" id="1.20.1280.50">
    <property type="match status" value="1"/>
</dbReference>
<dbReference type="SUPFAM" id="SSF49785">
    <property type="entry name" value="Galactose-binding domain-like"/>
    <property type="match status" value="2"/>
</dbReference>
<dbReference type="InterPro" id="IPR036047">
    <property type="entry name" value="F-box-like_dom_sf"/>
</dbReference>
<dbReference type="GO" id="GO:0031146">
    <property type="term" value="P:SCF-dependent proteasomal ubiquitin-dependent protein catabolic process"/>
    <property type="evidence" value="ECO:0007669"/>
    <property type="project" value="TreeGrafter"/>
</dbReference>
<dbReference type="FunFam" id="1.20.1280.50:FF:000002">
    <property type="entry name" value="F-box only protein 44"/>
    <property type="match status" value="1"/>
</dbReference>
<dbReference type="Pfam" id="PF04300">
    <property type="entry name" value="FBA"/>
    <property type="match status" value="2"/>
</dbReference>
<dbReference type="InterPro" id="IPR001810">
    <property type="entry name" value="F-box_dom"/>
</dbReference>
<evidence type="ECO:0000259" key="3">
    <source>
        <dbReference type="PROSITE" id="PS51114"/>
    </source>
</evidence>
<dbReference type="InterPro" id="IPR008979">
    <property type="entry name" value="Galactose-bd-like_sf"/>
</dbReference>
<dbReference type="GO" id="GO:0061630">
    <property type="term" value="F:ubiquitin protein ligase activity"/>
    <property type="evidence" value="ECO:0007669"/>
    <property type="project" value="TreeGrafter"/>
</dbReference>
<dbReference type="AlphaFoldDB" id="A0AAD5AA17"/>
<dbReference type="PROSITE" id="PS50181">
    <property type="entry name" value="FBOX"/>
    <property type="match status" value="1"/>
</dbReference>
<evidence type="ECO:0000256" key="1">
    <source>
        <dbReference type="ARBA" id="ARBA00022786"/>
    </source>
</evidence>
<accession>A0AAD5AA17</accession>
<comment type="caution">
    <text evidence="4">The sequence shown here is derived from an EMBL/GenBank/DDBJ whole genome shotgun (WGS) entry which is preliminary data.</text>
</comment>
<dbReference type="InterPro" id="IPR007397">
    <property type="entry name" value="F-box-assoc_dom"/>
</dbReference>
<evidence type="ECO:0000313" key="4">
    <source>
        <dbReference type="EMBL" id="KAI5612421.1"/>
    </source>
</evidence>
<feature type="domain" description="F-box" evidence="2">
    <location>
        <begin position="1"/>
        <end position="42"/>
    </location>
</feature>
<dbReference type="InterPro" id="IPR039752">
    <property type="entry name" value="F-box_only"/>
</dbReference>
<dbReference type="PROSITE" id="PS51114">
    <property type="entry name" value="FBA"/>
    <property type="match status" value="2"/>
</dbReference>
<dbReference type="Proteomes" id="UP001205998">
    <property type="component" value="Unassembled WGS sequence"/>
</dbReference>
<dbReference type="SMART" id="SM00256">
    <property type="entry name" value="FBOX"/>
    <property type="match status" value="1"/>
</dbReference>
<feature type="domain" description="FBA" evidence="3">
    <location>
        <begin position="63"/>
        <end position="240"/>
    </location>
</feature>
<feature type="non-terminal residue" evidence="4">
    <location>
        <position position="1"/>
    </location>
</feature>
<evidence type="ECO:0000313" key="5">
    <source>
        <dbReference type="Proteomes" id="UP001205998"/>
    </source>
</evidence>
<reference evidence="4" key="1">
    <citation type="submission" date="2018-07" db="EMBL/GenBank/DDBJ databases">
        <title>Comparative genomics of catfishes provides insights into carnivory and benthic adaptation.</title>
        <authorList>
            <person name="Zhang Y."/>
            <person name="Wang D."/>
            <person name="Peng Z."/>
            <person name="Zheng S."/>
            <person name="Shao F."/>
            <person name="Tao W."/>
        </authorList>
    </citation>
    <scope>NUCLEOTIDE SEQUENCE</scope>
    <source>
        <strain evidence="4">Chongqing</strain>
    </source>
</reference>
<keyword evidence="1" id="KW-0833">Ubl conjugation pathway</keyword>
<keyword evidence="5" id="KW-1185">Reference proteome</keyword>
<dbReference type="Pfam" id="PF00646">
    <property type="entry name" value="F-box"/>
    <property type="match status" value="1"/>
</dbReference>
<protein>
    <submittedName>
        <fullName evidence="4">Uncharacterized protein</fullName>
    </submittedName>
</protein>
<dbReference type="GO" id="GO:0019005">
    <property type="term" value="C:SCF ubiquitin ligase complex"/>
    <property type="evidence" value="ECO:0007669"/>
    <property type="project" value="TreeGrafter"/>
</dbReference>
<dbReference type="PANTHER" id="PTHR12125:SF12">
    <property type="entry name" value="F-BOX ONLY PROTEIN 6"/>
    <property type="match status" value="1"/>
</dbReference>
<sequence length="378" mass="44916">LPLNAIEEILLNLPAQQVICVCRLVCNEWKSVVDSTAFWRERCRREGLKPLNNNRVPRNWQTFYFLCKKRRNLLKNPNADEQFTGWNILQNGGDRWKVDRIFTPHPDETVTKCFVTSYRQCIKSQLIDLKKEGYSPTFMDEIQPNIVISDWYAPRWDCGSLYEIHVELLTQKKKTVQFFCPDQVTFPQWNDQKWMNMTHTFMDYGPGVRFIRFKHGGKDTQFWAGHYGIRVTNSSVEIYWQTFYILCKKRHNLLKNPNADENFSGWTILEDGGDRWTVDRLYSPHPDETVTKCFVTSYGRCIKSQLIDLEKEGYSPAFMDDIQPNIVITDWYAPRWDCGSLYEIHVELLDHKKQIIQLFQPDRVIFPQWNDQKWEKVS</sequence>
<dbReference type="PANTHER" id="PTHR12125">
    <property type="entry name" value="F-BOX ONLY PROTEIN 6-LIKE PROTEIN"/>
    <property type="match status" value="1"/>
</dbReference>
<dbReference type="FunFam" id="2.60.120.260:FF:000012">
    <property type="entry name" value="F-box only protein 2"/>
    <property type="match status" value="2"/>
</dbReference>
<dbReference type="GO" id="GO:0006516">
    <property type="term" value="P:glycoprotein catabolic process"/>
    <property type="evidence" value="ECO:0007669"/>
    <property type="project" value="TreeGrafter"/>
</dbReference>
<dbReference type="SMART" id="SM01198">
    <property type="entry name" value="FBA"/>
    <property type="match status" value="2"/>
</dbReference>
<evidence type="ECO:0000259" key="2">
    <source>
        <dbReference type="PROSITE" id="PS50181"/>
    </source>
</evidence>
<dbReference type="SUPFAM" id="SSF81383">
    <property type="entry name" value="F-box domain"/>
    <property type="match status" value="1"/>
</dbReference>
<gene>
    <name evidence="4" type="ORF">C0J50_1089</name>
</gene>
<dbReference type="GO" id="GO:0036503">
    <property type="term" value="P:ERAD pathway"/>
    <property type="evidence" value="ECO:0007669"/>
    <property type="project" value="TreeGrafter"/>
</dbReference>
<name>A0AAD5AA17_SILAS</name>